<dbReference type="Proteomes" id="UP000824165">
    <property type="component" value="Unassembled WGS sequence"/>
</dbReference>
<dbReference type="GO" id="GO:0120159">
    <property type="term" value="F:rRNA pseudouridine synthase activity"/>
    <property type="evidence" value="ECO:0007669"/>
    <property type="project" value="UniProtKB-ARBA"/>
</dbReference>
<comment type="caution">
    <text evidence="8">The sequence shown here is derived from an EMBL/GenBank/DDBJ whole genome shotgun (WGS) entry which is preliminary data.</text>
</comment>
<dbReference type="Gene3D" id="3.10.290.10">
    <property type="entry name" value="RNA-binding S4 domain"/>
    <property type="match status" value="1"/>
</dbReference>
<accession>A0A9D1H3D8</accession>
<evidence type="ECO:0000256" key="5">
    <source>
        <dbReference type="PROSITE-ProRule" id="PRU00182"/>
    </source>
</evidence>
<reference evidence="8" key="2">
    <citation type="journal article" date="2021" name="PeerJ">
        <title>Extensive microbial diversity within the chicken gut microbiome revealed by metagenomics and culture.</title>
        <authorList>
            <person name="Gilroy R."/>
            <person name="Ravi A."/>
            <person name="Getino M."/>
            <person name="Pursley I."/>
            <person name="Horton D.L."/>
            <person name="Alikhan N.F."/>
            <person name="Baker D."/>
            <person name="Gharbi K."/>
            <person name="Hall N."/>
            <person name="Watson M."/>
            <person name="Adriaenssens E.M."/>
            <person name="Foster-Nyarko E."/>
            <person name="Jarju S."/>
            <person name="Secka A."/>
            <person name="Antonio M."/>
            <person name="Oren A."/>
            <person name="Chaudhuri R.R."/>
            <person name="La Ragione R."/>
            <person name="Hildebrand F."/>
            <person name="Pallen M.J."/>
        </authorList>
    </citation>
    <scope>NUCLEOTIDE SEQUENCE</scope>
    <source>
        <strain evidence="8">CHK181-108</strain>
    </source>
</reference>
<gene>
    <name evidence="8" type="ORF">IAA60_04305</name>
</gene>
<comment type="function">
    <text evidence="6">Responsible for synthesis of pseudouridine from uracil.</text>
</comment>
<evidence type="ECO:0000256" key="6">
    <source>
        <dbReference type="RuleBase" id="RU362028"/>
    </source>
</evidence>
<dbReference type="CDD" id="cd02869">
    <property type="entry name" value="PseudoU_synth_RluA_like"/>
    <property type="match status" value="1"/>
</dbReference>
<proteinExistence type="inferred from homology"/>
<dbReference type="AlphaFoldDB" id="A0A9D1H3D8"/>
<dbReference type="SUPFAM" id="SSF55120">
    <property type="entry name" value="Pseudouridine synthase"/>
    <property type="match status" value="1"/>
</dbReference>
<evidence type="ECO:0000256" key="3">
    <source>
        <dbReference type="ARBA" id="ARBA00023235"/>
    </source>
</evidence>
<feature type="domain" description="RNA-binding S4" evidence="7">
    <location>
        <begin position="13"/>
        <end position="75"/>
    </location>
</feature>
<evidence type="ECO:0000256" key="4">
    <source>
        <dbReference type="PIRSR" id="PIRSR606225-1"/>
    </source>
</evidence>
<dbReference type="PROSITE" id="PS50889">
    <property type="entry name" value="S4"/>
    <property type="match status" value="1"/>
</dbReference>
<dbReference type="CDD" id="cd00165">
    <property type="entry name" value="S4"/>
    <property type="match status" value="1"/>
</dbReference>
<dbReference type="SUPFAM" id="SSF55174">
    <property type="entry name" value="Alpha-L RNA-binding motif"/>
    <property type="match status" value="1"/>
</dbReference>
<comment type="catalytic activity">
    <reaction evidence="1 6">
        <text>a uridine in RNA = a pseudouridine in RNA</text>
        <dbReference type="Rhea" id="RHEA:48348"/>
        <dbReference type="Rhea" id="RHEA-COMP:12068"/>
        <dbReference type="Rhea" id="RHEA-COMP:12069"/>
        <dbReference type="ChEBI" id="CHEBI:65314"/>
        <dbReference type="ChEBI" id="CHEBI:65315"/>
    </reaction>
</comment>
<name>A0A9D1H3D8_9FIRM</name>
<evidence type="ECO:0000256" key="1">
    <source>
        <dbReference type="ARBA" id="ARBA00000073"/>
    </source>
</evidence>
<dbReference type="PANTHER" id="PTHR21600:SF83">
    <property type="entry name" value="PSEUDOURIDYLATE SYNTHASE RPUSD4, MITOCHONDRIAL"/>
    <property type="match status" value="1"/>
</dbReference>
<sequence>MKQITISKNDSGRRLDKFLSKFMPRLPKSMLYKSLRKNCVRVNGKHVKDGAYMLREGDALSLYFRDEFFEKEQRTVRTGAPLDVVYEDDNIIIVNKPRGLVVHDDDKGTKDTLIARVLGYLYEHGSYDPEREQSFVPALCNRLDRNTEGLVIAAKNAAALRTVNEKIRSREIKKYYICITEGVPQKKSGTLVSYLSRLEKRVTVSDTECENGKEIRTKYKLLQTDGSRSLLEIELLTGRTHQIRAQLASIGCPLEGDAKYGAKNTDVPYRLCSFKLVFDFSSDAGVLNYLRGKTVEIAGGIKL</sequence>
<dbReference type="PANTHER" id="PTHR21600">
    <property type="entry name" value="MITOCHONDRIAL RNA PSEUDOURIDINE SYNTHASE"/>
    <property type="match status" value="1"/>
</dbReference>
<evidence type="ECO:0000256" key="2">
    <source>
        <dbReference type="ARBA" id="ARBA00010876"/>
    </source>
</evidence>
<dbReference type="InterPro" id="IPR036986">
    <property type="entry name" value="S4_RNA-bd_sf"/>
</dbReference>
<keyword evidence="5" id="KW-0694">RNA-binding</keyword>
<comment type="similarity">
    <text evidence="2 6">Belongs to the pseudouridine synthase RluA family.</text>
</comment>
<dbReference type="InterPro" id="IPR020103">
    <property type="entry name" value="PsdUridine_synth_cat_dom_sf"/>
</dbReference>
<dbReference type="GO" id="GO:0000455">
    <property type="term" value="P:enzyme-directed rRNA pseudouridine synthesis"/>
    <property type="evidence" value="ECO:0007669"/>
    <property type="project" value="UniProtKB-ARBA"/>
</dbReference>
<dbReference type="SMART" id="SM00363">
    <property type="entry name" value="S4"/>
    <property type="match status" value="1"/>
</dbReference>
<reference evidence="8" key="1">
    <citation type="submission" date="2020-10" db="EMBL/GenBank/DDBJ databases">
        <authorList>
            <person name="Gilroy R."/>
        </authorList>
    </citation>
    <scope>NUCLEOTIDE SEQUENCE</scope>
    <source>
        <strain evidence="8">CHK181-108</strain>
    </source>
</reference>
<dbReference type="EC" id="5.4.99.-" evidence="6"/>
<dbReference type="Pfam" id="PF00849">
    <property type="entry name" value="PseudoU_synth_2"/>
    <property type="match status" value="1"/>
</dbReference>
<dbReference type="GO" id="GO:0003723">
    <property type="term" value="F:RNA binding"/>
    <property type="evidence" value="ECO:0007669"/>
    <property type="project" value="UniProtKB-KW"/>
</dbReference>
<dbReference type="Gene3D" id="3.30.2350.10">
    <property type="entry name" value="Pseudouridine synthase"/>
    <property type="match status" value="1"/>
</dbReference>
<evidence type="ECO:0000313" key="9">
    <source>
        <dbReference type="Proteomes" id="UP000824165"/>
    </source>
</evidence>
<evidence type="ECO:0000259" key="7">
    <source>
        <dbReference type="SMART" id="SM00363"/>
    </source>
</evidence>
<dbReference type="InterPro" id="IPR002942">
    <property type="entry name" value="S4_RNA-bd"/>
</dbReference>
<dbReference type="Pfam" id="PF01479">
    <property type="entry name" value="S4"/>
    <property type="match status" value="1"/>
</dbReference>
<dbReference type="InterPro" id="IPR006225">
    <property type="entry name" value="PsdUridine_synth_RluC/D"/>
</dbReference>
<dbReference type="InterPro" id="IPR006145">
    <property type="entry name" value="PsdUridine_synth_RsuA/RluA"/>
</dbReference>
<dbReference type="InterPro" id="IPR050188">
    <property type="entry name" value="RluA_PseudoU_synthase"/>
</dbReference>
<protein>
    <recommendedName>
        <fullName evidence="6">Pseudouridine synthase</fullName>
        <ecNumber evidence="6">5.4.99.-</ecNumber>
    </recommendedName>
</protein>
<dbReference type="EMBL" id="DVLU01000039">
    <property type="protein sequence ID" value="HIT85116.1"/>
    <property type="molecule type" value="Genomic_DNA"/>
</dbReference>
<keyword evidence="3 6" id="KW-0413">Isomerase</keyword>
<feature type="active site" evidence="4">
    <location>
        <position position="144"/>
    </location>
</feature>
<dbReference type="NCBIfam" id="TIGR00005">
    <property type="entry name" value="rluA_subfam"/>
    <property type="match status" value="1"/>
</dbReference>
<organism evidence="8 9">
    <name type="scientific">Candidatus Ornithomonoglobus intestinigallinarum</name>
    <dbReference type="NCBI Taxonomy" id="2840894"/>
    <lineage>
        <taxon>Bacteria</taxon>
        <taxon>Bacillati</taxon>
        <taxon>Bacillota</taxon>
        <taxon>Clostridia</taxon>
        <taxon>Candidatus Ornithomonoglobus</taxon>
    </lineage>
</organism>
<evidence type="ECO:0000313" key="8">
    <source>
        <dbReference type="EMBL" id="HIT85116.1"/>
    </source>
</evidence>